<name>A0ABN6VFP1_9HYPH</name>
<gene>
    <name evidence="2" type="ORF">SS37A_20170</name>
</gene>
<evidence type="ECO:0000313" key="2">
    <source>
        <dbReference type="EMBL" id="BDV34488.1"/>
    </source>
</evidence>
<keyword evidence="3" id="KW-1185">Reference proteome</keyword>
<accession>A0ABN6VFP1</accession>
<organism evidence="2 3">
    <name type="scientific">Methylocystis iwaonis</name>
    <dbReference type="NCBI Taxonomy" id="2885079"/>
    <lineage>
        <taxon>Bacteria</taxon>
        <taxon>Pseudomonadati</taxon>
        <taxon>Pseudomonadota</taxon>
        <taxon>Alphaproteobacteria</taxon>
        <taxon>Hyphomicrobiales</taxon>
        <taxon>Methylocystaceae</taxon>
        <taxon>Methylocystis</taxon>
    </lineage>
</organism>
<proteinExistence type="predicted"/>
<feature type="region of interest" description="Disordered" evidence="1">
    <location>
        <begin position="61"/>
        <end position="94"/>
    </location>
</feature>
<dbReference type="EMBL" id="AP027142">
    <property type="protein sequence ID" value="BDV34488.1"/>
    <property type="molecule type" value="Genomic_DNA"/>
</dbReference>
<dbReference type="Proteomes" id="UP001317629">
    <property type="component" value="Chromosome"/>
</dbReference>
<reference evidence="2 3" key="1">
    <citation type="journal article" date="2023" name="Int. J. Syst. Evol. Microbiol.">
        <title>Methylocystis iwaonis sp. nov., a type II methane-oxidizing bacterium from surface soil of a rice paddy field in Japan, and emended description of the genus Methylocystis (ex Whittenbury et al. 1970) Bowman et al. 1993.</title>
        <authorList>
            <person name="Kaise H."/>
            <person name="Sawadogo J.B."/>
            <person name="Alam M.S."/>
            <person name="Ueno C."/>
            <person name="Dianou D."/>
            <person name="Shinjo R."/>
            <person name="Asakawa S."/>
        </authorList>
    </citation>
    <scope>NUCLEOTIDE SEQUENCE [LARGE SCALE GENOMIC DNA]</scope>
    <source>
        <strain evidence="2 3">SS37A-Re</strain>
    </source>
</reference>
<protein>
    <submittedName>
        <fullName evidence="2">Uncharacterized protein</fullName>
    </submittedName>
</protein>
<evidence type="ECO:0000256" key="1">
    <source>
        <dbReference type="SAM" id="MobiDB-lite"/>
    </source>
</evidence>
<sequence length="94" mass="9652">MALLRLGKVRANKDRSRDALGSDALILSRYRPNGAGASRLPGSLASETAAGNLALGSSAEAFGKLNRPPPLIPPRHSVGGGRKAAPLGITGKQR</sequence>
<evidence type="ECO:0000313" key="3">
    <source>
        <dbReference type="Proteomes" id="UP001317629"/>
    </source>
</evidence>